<keyword evidence="4 7" id="KW-1133">Transmembrane helix</keyword>
<keyword evidence="6" id="KW-0813">Transport</keyword>
<name>A0A937XCZ8_UNCW3</name>
<evidence type="ECO:0000256" key="5">
    <source>
        <dbReference type="ARBA" id="ARBA00023136"/>
    </source>
</evidence>
<feature type="transmembrane region" description="Helical" evidence="7">
    <location>
        <begin position="130"/>
        <end position="148"/>
    </location>
</feature>
<keyword evidence="5 7" id="KW-0472">Membrane</keyword>
<evidence type="ECO:0000256" key="4">
    <source>
        <dbReference type="ARBA" id="ARBA00022989"/>
    </source>
</evidence>
<dbReference type="PANTHER" id="PTHR30477:SF0">
    <property type="entry name" value="METAL TRANSPORT SYSTEM MEMBRANE PROTEIN TM_0125-RELATED"/>
    <property type="match status" value="1"/>
</dbReference>
<sequence length="274" mass="28466">MPPELAILWKPLVAAVLGGLVCGVVGVWVVLMNIPFVGVAMSHAAFAGAVSGLLLGVNPLLAAATFCLAASFLIGPMAERADIEPNVSLGIIFSVVLGFAFLAIGLMRGPRADALSLIWGSILLVSTRDLALMSGAAAAVLLFLGLFYKEIQAVLYNREIARAVGIPERALFFAMLVLCGLSVTANLSTIGGLLIFSLIVNPPSAAYQLTYRLRTMYLLSALFGVLSCLAGLFVSWLTDAPAGAVIIVTSSVVFGLCLVFSPKRHTGKGLGTGG</sequence>
<comment type="caution">
    <text evidence="8">The sequence shown here is derived from an EMBL/GenBank/DDBJ whole genome shotgun (WGS) entry which is preliminary data.</text>
</comment>
<evidence type="ECO:0000256" key="3">
    <source>
        <dbReference type="ARBA" id="ARBA00022692"/>
    </source>
</evidence>
<dbReference type="InterPro" id="IPR037294">
    <property type="entry name" value="ABC_BtuC-like"/>
</dbReference>
<dbReference type="Gene3D" id="1.10.3470.10">
    <property type="entry name" value="ABC transporter involved in vitamin B12 uptake, BtuC"/>
    <property type="match status" value="1"/>
</dbReference>
<evidence type="ECO:0000313" key="9">
    <source>
        <dbReference type="Proteomes" id="UP000779900"/>
    </source>
</evidence>
<dbReference type="SUPFAM" id="SSF81345">
    <property type="entry name" value="ABC transporter involved in vitamin B12 uptake, BtuC"/>
    <property type="match status" value="1"/>
</dbReference>
<feature type="transmembrane region" description="Helical" evidence="7">
    <location>
        <begin position="217"/>
        <end position="236"/>
    </location>
</feature>
<feature type="transmembrane region" description="Helical" evidence="7">
    <location>
        <begin position="87"/>
        <end position="109"/>
    </location>
</feature>
<feature type="transmembrane region" description="Helical" evidence="7">
    <location>
        <begin position="242"/>
        <end position="260"/>
    </location>
</feature>
<evidence type="ECO:0000256" key="2">
    <source>
        <dbReference type="ARBA" id="ARBA00008034"/>
    </source>
</evidence>
<dbReference type="Proteomes" id="UP000779900">
    <property type="component" value="Unassembled WGS sequence"/>
</dbReference>
<dbReference type="Pfam" id="PF00950">
    <property type="entry name" value="ABC-3"/>
    <property type="match status" value="1"/>
</dbReference>
<dbReference type="PANTHER" id="PTHR30477">
    <property type="entry name" value="ABC-TRANSPORTER METAL-BINDING PROTEIN"/>
    <property type="match status" value="1"/>
</dbReference>
<dbReference type="GO" id="GO:0010043">
    <property type="term" value="P:response to zinc ion"/>
    <property type="evidence" value="ECO:0007669"/>
    <property type="project" value="TreeGrafter"/>
</dbReference>
<feature type="transmembrane region" description="Helical" evidence="7">
    <location>
        <begin position="46"/>
        <end position="75"/>
    </location>
</feature>
<dbReference type="GO" id="GO:0055085">
    <property type="term" value="P:transmembrane transport"/>
    <property type="evidence" value="ECO:0007669"/>
    <property type="project" value="InterPro"/>
</dbReference>
<comment type="similarity">
    <text evidence="2 6">Belongs to the ABC-3 integral membrane protein family.</text>
</comment>
<reference evidence="8" key="1">
    <citation type="submission" date="2019-03" db="EMBL/GenBank/DDBJ databases">
        <title>Lake Tanganyika Metagenome-Assembled Genomes (MAGs).</title>
        <authorList>
            <person name="Tran P."/>
        </authorList>
    </citation>
    <scope>NUCLEOTIDE SEQUENCE</scope>
    <source>
        <strain evidence="8">K_DeepCast_150m_m2_040</strain>
    </source>
</reference>
<evidence type="ECO:0000256" key="7">
    <source>
        <dbReference type="SAM" id="Phobius"/>
    </source>
</evidence>
<feature type="transmembrane region" description="Helical" evidence="7">
    <location>
        <begin position="171"/>
        <end position="196"/>
    </location>
</feature>
<protein>
    <submittedName>
        <fullName evidence="8">Metal ABC transporter permease</fullName>
    </submittedName>
</protein>
<dbReference type="GO" id="GO:0043190">
    <property type="term" value="C:ATP-binding cassette (ABC) transporter complex"/>
    <property type="evidence" value="ECO:0007669"/>
    <property type="project" value="InterPro"/>
</dbReference>
<proteinExistence type="inferred from homology"/>
<feature type="transmembrane region" description="Helical" evidence="7">
    <location>
        <begin position="12"/>
        <end position="34"/>
    </location>
</feature>
<accession>A0A937XCZ8</accession>
<evidence type="ECO:0000313" key="8">
    <source>
        <dbReference type="EMBL" id="MBM3330742.1"/>
    </source>
</evidence>
<comment type="subcellular location">
    <subcellularLocation>
        <location evidence="6">Cell membrane</location>
        <topology evidence="6">Multi-pass membrane protein</topology>
    </subcellularLocation>
    <subcellularLocation>
        <location evidence="1">Membrane</location>
        <topology evidence="1">Multi-pass membrane protein</topology>
    </subcellularLocation>
</comment>
<dbReference type="AlphaFoldDB" id="A0A937XCZ8"/>
<dbReference type="InterPro" id="IPR001626">
    <property type="entry name" value="ABC_TroCD"/>
</dbReference>
<gene>
    <name evidence="8" type="ORF">FJY68_02685</name>
</gene>
<keyword evidence="3 6" id="KW-0812">Transmembrane</keyword>
<dbReference type="EMBL" id="VGIR01000009">
    <property type="protein sequence ID" value="MBM3330742.1"/>
    <property type="molecule type" value="Genomic_DNA"/>
</dbReference>
<evidence type="ECO:0000256" key="6">
    <source>
        <dbReference type="RuleBase" id="RU003943"/>
    </source>
</evidence>
<organism evidence="8 9">
    <name type="scientific">candidate division WOR-3 bacterium</name>
    <dbReference type="NCBI Taxonomy" id="2052148"/>
    <lineage>
        <taxon>Bacteria</taxon>
        <taxon>Bacteria division WOR-3</taxon>
    </lineage>
</organism>
<evidence type="ECO:0000256" key="1">
    <source>
        <dbReference type="ARBA" id="ARBA00004141"/>
    </source>
</evidence>